<sequence>MNKRQRKKAVMKNVSKLYDVVFERDRFRKDMAIVGGRGPQGEKILATMLIANGEYEYSAGELMGISLEGYVTGCRVIER</sequence>
<dbReference type="EMBL" id="BK015693">
    <property type="protein sequence ID" value="DAE20385.1"/>
    <property type="molecule type" value="Genomic_DNA"/>
</dbReference>
<name>A0A8S5QNI6_9CAUD</name>
<protein>
    <submittedName>
        <fullName evidence="1">Uncharacterized protein</fullName>
    </submittedName>
</protein>
<accession>A0A8S5QNI6</accession>
<organism evidence="1">
    <name type="scientific">Siphoviridae sp. ctzjp2</name>
    <dbReference type="NCBI Taxonomy" id="2826532"/>
    <lineage>
        <taxon>Viruses</taxon>
        <taxon>Duplodnaviria</taxon>
        <taxon>Heunggongvirae</taxon>
        <taxon>Uroviricota</taxon>
        <taxon>Caudoviricetes</taxon>
    </lineage>
</organism>
<evidence type="ECO:0000313" key="1">
    <source>
        <dbReference type="EMBL" id="DAE20385.1"/>
    </source>
</evidence>
<reference evidence="1" key="1">
    <citation type="journal article" date="2021" name="Proc. Natl. Acad. Sci. U.S.A.">
        <title>A Catalog of Tens of Thousands of Viruses from Human Metagenomes Reveals Hidden Associations with Chronic Diseases.</title>
        <authorList>
            <person name="Tisza M.J."/>
            <person name="Buck C.B."/>
        </authorList>
    </citation>
    <scope>NUCLEOTIDE SEQUENCE</scope>
    <source>
        <strain evidence="1">Ctzjp2</strain>
    </source>
</reference>
<proteinExistence type="predicted"/>